<dbReference type="KEGG" id="vg:14296523"/>
<dbReference type="OrthoDB" id="3677at10239"/>
<gene>
    <name evidence="2" type="ORF">BN405_2-10_Ab1_orf_117</name>
</gene>
<accession>K4RLH7</accession>
<dbReference type="Gene3D" id="1.10.620.20">
    <property type="entry name" value="Ribonucleotide Reductase, subunit A"/>
    <property type="match status" value="1"/>
</dbReference>
<protein>
    <recommendedName>
        <fullName evidence="1">ribonucleoside-diphosphate reductase</fullName>
        <ecNumber evidence="1">1.17.4.1</ecNumber>
    </recommendedName>
</protein>
<dbReference type="Proteomes" id="UP000001234">
    <property type="component" value="Segment"/>
</dbReference>
<dbReference type="EMBL" id="HE983845">
    <property type="protein sequence ID" value="CCM43661.1"/>
    <property type="molecule type" value="Genomic_DNA"/>
</dbReference>
<evidence type="ECO:0000313" key="2">
    <source>
        <dbReference type="EMBL" id="CCM43661.1"/>
    </source>
</evidence>
<organism evidence="2 3">
    <name type="scientific">Pseudomonas phage vB_PaeM_C2-10_Ab1</name>
    <dbReference type="NCBI Taxonomy" id="1231048"/>
    <lineage>
        <taxon>Viruses</taxon>
        <taxon>Duplodnaviria</taxon>
        <taxon>Heunggongvirae</taxon>
        <taxon>Uroviricota</taxon>
        <taxon>Caudoviricetes</taxon>
        <taxon>Vandenendeviridae</taxon>
        <taxon>Skurskavirinae</taxon>
        <taxon>Pakpunavirus</taxon>
        <taxon>Pakpunavirus CAb1</taxon>
    </lineage>
</organism>
<dbReference type="EC" id="1.17.4.1" evidence="1"/>
<dbReference type="RefSeq" id="YP_007236938.1">
    <property type="nucleotide sequence ID" value="NC_019918.1"/>
</dbReference>
<evidence type="ECO:0000313" key="3">
    <source>
        <dbReference type="Proteomes" id="UP000001234"/>
    </source>
</evidence>
<dbReference type="InterPro" id="IPR012348">
    <property type="entry name" value="RNR-like"/>
</dbReference>
<name>K4RLH7_9CAUD</name>
<dbReference type="InterPro" id="IPR000358">
    <property type="entry name" value="RNR_small_fam"/>
</dbReference>
<proteinExistence type="predicted"/>
<dbReference type="InterPro" id="IPR009078">
    <property type="entry name" value="Ferritin-like_SF"/>
</dbReference>
<dbReference type="UniPathway" id="UPA00326"/>
<evidence type="ECO:0000256" key="1">
    <source>
        <dbReference type="ARBA" id="ARBA00012274"/>
    </source>
</evidence>
<dbReference type="SUPFAM" id="SSF47240">
    <property type="entry name" value="Ferritin-like"/>
    <property type="match status" value="1"/>
</dbReference>
<keyword evidence="3" id="KW-1185">Reference proteome</keyword>
<dbReference type="GeneID" id="14296523"/>
<dbReference type="GO" id="GO:0009263">
    <property type="term" value="P:deoxyribonucleotide biosynthetic process"/>
    <property type="evidence" value="ECO:0007669"/>
    <property type="project" value="InterPro"/>
</dbReference>
<dbReference type="Pfam" id="PF00268">
    <property type="entry name" value="Ribonuc_red_sm"/>
    <property type="match status" value="1"/>
</dbReference>
<dbReference type="GO" id="GO:0004748">
    <property type="term" value="F:ribonucleoside-diphosphate reductase activity, thioredoxin disulfide as acceptor"/>
    <property type="evidence" value="ECO:0007669"/>
    <property type="project" value="UniProtKB-EC"/>
</dbReference>
<reference evidence="2 3" key="1">
    <citation type="journal article" date="2013" name="PLoS ONE">
        <title>The Susceptibility of Pseudomonas aeruginosa Strains from Cystic Fibrosis Patients to Bacteriophages.</title>
        <authorList>
            <person name="Essoh C."/>
            <person name="Blouin Y."/>
            <person name="Loukou G."/>
            <person name="Cablanmian A."/>
            <person name="Lathro S."/>
            <person name="Kutter E."/>
            <person name="Thien H.V."/>
            <person name="Vergnaud G."/>
            <person name="Pourcel C."/>
        </authorList>
    </citation>
    <scope>NUCLEOTIDE SEQUENCE [LARGE SCALE GENOMIC DNA]</scope>
    <source>
        <strain evidence="2">VB_PaeM_C2-10_Ab1</strain>
    </source>
</reference>
<sequence>MQRVMIVIYGSLFVRCDQRDRQRQRSTINAVGVDMEVTKALVDEADIFNKITQIRTPTESYARKYPVIVELANQQLEEKLWFSSEMKVELDKLNLKFKLEPHQLHAVKTVLQLFLKYELIVGEEFWMGKVVRTFPRPEVKLAASILCMMELAVHAEFYNQINVVLGMDTDADYVAYKDDPELMGRMDWLESVLGDEDDVLSVIIFSLTETALLFSSFAILKSFQCNGYNDIPVIARGANQSAVDEDLHGVVSAEIINQYYAEIGRPLSEDTRRVEKIRQAIDHVYAHECRIVDMAIPGGELNGESAENYKAFVRYRLNVWCRRLGLEDHFENDDTPIKDWFEMNTYAYKMIDFFTPGMGMEYELGWDEEELAKAWEEELKYE</sequence>